<evidence type="ECO:0000256" key="1">
    <source>
        <dbReference type="SAM" id="Phobius"/>
    </source>
</evidence>
<dbReference type="KEGG" id="csty:KN1_12260"/>
<reference evidence="2 3" key="1">
    <citation type="submission" date="2021-04" db="EMBL/GenBank/DDBJ databases">
        <title>Complete genome sequence of Stygiolobus sp. KN-1.</title>
        <authorList>
            <person name="Nakamura K."/>
            <person name="Sakai H."/>
            <person name="Kurosawa N."/>
        </authorList>
    </citation>
    <scope>NUCLEOTIDE SEQUENCE [LARGE SCALE GENOMIC DNA]</scope>
    <source>
        <strain evidence="2 3">KN-1</strain>
    </source>
</reference>
<protein>
    <submittedName>
        <fullName evidence="2">Uncharacterized protein</fullName>
    </submittedName>
</protein>
<dbReference type="Proteomes" id="UP000825123">
    <property type="component" value="Chromosome"/>
</dbReference>
<evidence type="ECO:0000313" key="3">
    <source>
        <dbReference type="Proteomes" id="UP000825123"/>
    </source>
</evidence>
<keyword evidence="1" id="KW-0812">Transmembrane</keyword>
<keyword evidence="3" id="KW-1185">Reference proteome</keyword>
<sequence length="50" mass="5751">MIILMYSTCKDVRGEIITKFIQGDFPHKRAFIFITITSVTPLFMEIGMVP</sequence>
<dbReference type="AlphaFoldDB" id="A0A8D5ZHR2"/>
<organism evidence="2 3">
    <name type="scientific">Stygiolobus caldivivus</name>
    <dbReference type="NCBI Taxonomy" id="2824673"/>
    <lineage>
        <taxon>Archaea</taxon>
        <taxon>Thermoproteota</taxon>
        <taxon>Thermoprotei</taxon>
        <taxon>Sulfolobales</taxon>
        <taxon>Sulfolobaceae</taxon>
        <taxon>Stygiolobus</taxon>
    </lineage>
</organism>
<proteinExistence type="predicted"/>
<keyword evidence="1" id="KW-1133">Transmembrane helix</keyword>
<accession>A0A8D5ZHR2</accession>
<gene>
    <name evidence="2" type="ORF">KN1_12260</name>
</gene>
<feature type="transmembrane region" description="Helical" evidence="1">
    <location>
        <begin position="30"/>
        <end position="49"/>
    </location>
</feature>
<keyword evidence="1" id="KW-0472">Membrane</keyword>
<dbReference type="EMBL" id="AP024597">
    <property type="protein sequence ID" value="BCU69929.1"/>
    <property type="molecule type" value="Genomic_DNA"/>
</dbReference>
<name>A0A8D5ZHR2_9CREN</name>
<evidence type="ECO:0000313" key="2">
    <source>
        <dbReference type="EMBL" id="BCU69929.1"/>
    </source>
</evidence>